<proteinExistence type="predicted"/>
<comment type="caution">
    <text evidence="1">The sequence shown here is derived from an EMBL/GenBank/DDBJ whole genome shotgun (WGS) entry which is preliminary data.</text>
</comment>
<keyword evidence="2" id="KW-1185">Reference proteome</keyword>
<evidence type="ECO:0000313" key="2">
    <source>
        <dbReference type="Proteomes" id="UP001281761"/>
    </source>
</evidence>
<gene>
    <name evidence="1" type="ORF">BLNAU_4114</name>
</gene>
<organism evidence="1 2">
    <name type="scientific">Blattamonas nauphoetae</name>
    <dbReference type="NCBI Taxonomy" id="2049346"/>
    <lineage>
        <taxon>Eukaryota</taxon>
        <taxon>Metamonada</taxon>
        <taxon>Preaxostyla</taxon>
        <taxon>Oxymonadida</taxon>
        <taxon>Blattamonas</taxon>
    </lineage>
</organism>
<accession>A0ABQ9YBC1</accession>
<dbReference type="Proteomes" id="UP001281761">
    <property type="component" value="Unassembled WGS sequence"/>
</dbReference>
<reference evidence="1 2" key="1">
    <citation type="journal article" date="2022" name="bioRxiv">
        <title>Genomics of Preaxostyla Flagellates Illuminates Evolutionary Transitions and the Path Towards Mitochondrial Loss.</title>
        <authorList>
            <person name="Novak L.V.F."/>
            <person name="Treitli S.C."/>
            <person name="Pyrih J."/>
            <person name="Halakuc P."/>
            <person name="Pipaliya S.V."/>
            <person name="Vacek V."/>
            <person name="Brzon O."/>
            <person name="Soukal P."/>
            <person name="Eme L."/>
            <person name="Dacks J.B."/>
            <person name="Karnkowska A."/>
            <person name="Elias M."/>
            <person name="Hampl V."/>
        </authorList>
    </citation>
    <scope>NUCLEOTIDE SEQUENCE [LARGE SCALE GENOMIC DNA]</scope>
    <source>
        <strain evidence="1">NAU3</strain>
        <tissue evidence="1">Gut</tissue>
    </source>
</reference>
<name>A0ABQ9YBC1_9EUKA</name>
<dbReference type="EMBL" id="JARBJD010000019">
    <property type="protein sequence ID" value="KAK2961027.1"/>
    <property type="molecule type" value="Genomic_DNA"/>
</dbReference>
<protein>
    <submittedName>
        <fullName evidence="1">Uncharacterized protein</fullName>
    </submittedName>
</protein>
<sequence length="413" mass="47075">MSSHFLSLRPSWLQRLRFRILSSLSTDRAREVDRCRQHLSLPSSCSPCAFRVMIWKLLLNPASVIFLRNSRTDEIVFHFFYFSSFYVSFLLSLNHLCSLTEIRQSTKDHFRSHRSHLFCSSFLSFLVLVSRVLSVHPSHPSQVEPDSSQSRCRHSTVGPICRAHQKKTRFDGQPAAERSRHPLPCLRVLLPSLLLVLIDSSLLPSLLPQGTSSVLLSSQSLCVPLPCAPLSFSSVSLTHVPSTPFSLFVSPPVSSFSISSSFRIVSFVRPHPTCHPIPTDHPNFAQNRLMRDFLTCLAHHLPFQIRAFPLNELSCGSFCVFLTFWWSEVWFHELMAIENVLCHHHFLYRSDLPHKLDSRPTLENSDCGPPEHCHHRQSRCIPLFSWVGPIPPLPAPFDQLQLLVELDGEESES</sequence>
<evidence type="ECO:0000313" key="1">
    <source>
        <dbReference type="EMBL" id="KAK2961027.1"/>
    </source>
</evidence>